<keyword evidence="2" id="KW-1133">Transmembrane helix</keyword>
<feature type="transmembrane region" description="Helical" evidence="2">
    <location>
        <begin position="24"/>
        <end position="41"/>
    </location>
</feature>
<dbReference type="PANTHER" id="PTHR13018">
    <property type="entry name" value="PROBABLE MEMBRANE PROTEIN DUF221-RELATED"/>
    <property type="match status" value="1"/>
</dbReference>
<feature type="transmembrane region" description="Helical" evidence="2">
    <location>
        <begin position="532"/>
        <end position="551"/>
    </location>
</feature>
<evidence type="ECO:0000313" key="3">
    <source>
        <dbReference type="EMBL" id="KAK2077756.1"/>
    </source>
</evidence>
<dbReference type="GO" id="GO:0005886">
    <property type="term" value="C:plasma membrane"/>
    <property type="evidence" value="ECO:0007669"/>
    <property type="project" value="TreeGrafter"/>
</dbReference>
<accession>A0AAD9IHK5</accession>
<feature type="region of interest" description="Disordered" evidence="1">
    <location>
        <begin position="734"/>
        <end position="768"/>
    </location>
</feature>
<dbReference type="AlphaFoldDB" id="A0AAD9IHK5"/>
<keyword evidence="2" id="KW-0472">Membrane</keyword>
<evidence type="ECO:0000313" key="4">
    <source>
        <dbReference type="Proteomes" id="UP001255856"/>
    </source>
</evidence>
<feature type="transmembrane region" description="Helical" evidence="2">
    <location>
        <begin position="168"/>
        <end position="190"/>
    </location>
</feature>
<keyword evidence="4" id="KW-1185">Reference proteome</keyword>
<feature type="region of interest" description="Disordered" evidence="1">
    <location>
        <begin position="881"/>
        <end position="906"/>
    </location>
</feature>
<sequence length="906" mass="95519">MLASPAAIAESCTGLGMYFEAVKWLIALILVLCIVYVYPLVENIQSDGWAKAYVLTLDGQAAANCTKPWQTTSFVTRTSAGAHCADPTFASGFDCAATCQATLSDQCAVAPPPPPFAGATPPPLDPQSEACAAHAPCNPHGDAACGCCELELNTQTILASSPLPTAQLAIFVLGQVLTCLAIAALLYHLAGFRARAEGPVLSASTFSVLLRGKNLQDATVAAWAAQFGPAAVSRVVPSCGAALRLGTRVARLRARLDESGRRQGLFCRLDPRAWLFRLGALGGARHRTLARDLELAERRLALRSQPRLVLRPTRAALVTFESAASAEAAIVLCGGIDVRWAWLRALKRLIVPQPELGRKKPPAAILAASPFSAGAEAAGVGAGDRRRTVGGHTIVAKRAPQPSDILWRHLAADRRPAALLCRRAVSLAASGAIVAAGAGAQYGLALLAETARKRRVSSYYLDPSLANGIDWSSWDAFAGSVSESVRLSLVSLAAGLAVPVINLLMTAVVRWLTLYERWSTQSATHRWLVLRLATAYCFNAFAVPVLASSAAGTRSSWYSRGGLVESAFWTQLANAVVLPLASLLDPAPLLRMGLLSRWARTQALADALLDPPAFPLAEQAASAVAVLALALWWGPVLPVSPALGALGLVTLYWADKRVALRRCAAPANSTGAIDHATGSLLRVLPLIQLLLMRYLFFASHPSIDTVFWVGLGLWLALSLLPIHVLAPRLWRRRPGASTRPQDSPWPTHSDAAAPRYSATLGRGQRGGVEDTYMPSVPDACPAELSSTLHTLFRPIGYPERPSAAVQHVVRESPARVPVLNLGSASRAGSSSLTPAGSATYARVSPGIAPAWAGGASLPTPVGSGSFLVSVPISARSSGAGRLASDTLSPLRSAAQSRTHVLRQEHG</sequence>
<feature type="transmembrane region" description="Helical" evidence="2">
    <location>
        <begin position="424"/>
        <end position="448"/>
    </location>
</feature>
<dbReference type="Proteomes" id="UP001255856">
    <property type="component" value="Unassembled WGS sequence"/>
</dbReference>
<proteinExistence type="predicted"/>
<dbReference type="InterPro" id="IPR045122">
    <property type="entry name" value="Csc1-like"/>
</dbReference>
<reference evidence="3" key="1">
    <citation type="submission" date="2021-01" db="EMBL/GenBank/DDBJ databases">
        <authorList>
            <person name="Eckstrom K.M.E."/>
        </authorList>
    </citation>
    <scope>NUCLEOTIDE SEQUENCE</scope>
    <source>
        <strain evidence="3">UVCC 0001</strain>
    </source>
</reference>
<organism evidence="3 4">
    <name type="scientific">Prototheca wickerhamii</name>
    <dbReference type="NCBI Taxonomy" id="3111"/>
    <lineage>
        <taxon>Eukaryota</taxon>
        <taxon>Viridiplantae</taxon>
        <taxon>Chlorophyta</taxon>
        <taxon>core chlorophytes</taxon>
        <taxon>Trebouxiophyceae</taxon>
        <taxon>Chlorellales</taxon>
        <taxon>Chlorellaceae</taxon>
        <taxon>Prototheca</taxon>
    </lineage>
</organism>
<keyword evidence="2" id="KW-0812">Transmembrane</keyword>
<feature type="transmembrane region" description="Helical" evidence="2">
    <location>
        <begin position="705"/>
        <end position="726"/>
    </location>
</feature>
<gene>
    <name evidence="3" type="ORF">QBZ16_004604</name>
</gene>
<comment type="caution">
    <text evidence="3">The sequence shown here is derived from an EMBL/GenBank/DDBJ whole genome shotgun (WGS) entry which is preliminary data.</text>
</comment>
<feature type="transmembrane region" description="Helical" evidence="2">
    <location>
        <begin position="489"/>
        <end position="512"/>
    </location>
</feature>
<evidence type="ECO:0000256" key="1">
    <source>
        <dbReference type="SAM" id="MobiDB-lite"/>
    </source>
</evidence>
<feature type="compositionally biased region" description="Polar residues" evidence="1">
    <location>
        <begin position="885"/>
        <end position="898"/>
    </location>
</feature>
<evidence type="ECO:0000256" key="2">
    <source>
        <dbReference type="SAM" id="Phobius"/>
    </source>
</evidence>
<dbReference type="EMBL" id="JASFZW010000006">
    <property type="protein sequence ID" value="KAK2077756.1"/>
    <property type="molecule type" value="Genomic_DNA"/>
</dbReference>
<dbReference type="PANTHER" id="PTHR13018:SF83">
    <property type="entry name" value="RRM DOMAIN-CONTAINING PROTEIN"/>
    <property type="match status" value="1"/>
</dbReference>
<protein>
    <recommendedName>
        <fullName evidence="5">CSC1/OSCA1-like 7TM region domain-containing protein</fullName>
    </recommendedName>
</protein>
<name>A0AAD9IHK5_PROWI</name>
<feature type="transmembrane region" description="Helical" evidence="2">
    <location>
        <begin position="632"/>
        <end position="654"/>
    </location>
</feature>
<evidence type="ECO:0008006" key="5">
    <source>
        <dbReference type="Google" id="ProtNLM"/>
    </source>
</evidence>
<dbReference type="GO" id="GO:0005227">
    <property type="term" value="F:calcium-activated cation channel activity"/>
    <property type="evidence" value="ECO:0007669"/>
    <property type="project" value="InterPro"/>
</dbReference>
<feature type="transmembrane region" description="Helical" evidence="2">
    <location>
        <begin position="680"/>
        <end position="699"/>
    </location>
</feature>